<gene>
    <name evidence="2" type="ordered locus">P9211_04531</name>
</gene>
<dbReference type="HOGENOM" id="CLU_177099_0_0_3"/>
<sequence>MLSTATRLRIQKILTRLSNGELVTLQERVYINKFASRDQTVSNWLKRAIRIQQNFEANNPIDKLINELDLGSSDPESSFNPDQDDLGDWFTGAPSWLGRS</sequence>
<organism evidence="2 3">
    <name type="scientific">Prochlorococcus marinus (strain MIT 9211)</name>
    <dbReference type="NCBI Taxonomy" id="93059"/>
    <lineage>
        <taxon>Bacteria</taxon>
        <taxon>Bacillati</taxon>
        <taxon>Cyanobacteriota</taxon>
        <taxon>Cyanophyceae</taxon>
        <taxon>Synechococcales</taxon>
        <taxon>Prochlorococcaceae</taxon>
        <taxon>Prochlorococcus</taxon>
    </lineage>
</organism>
<accession>A9BE74</accession>
<dbReference type="AlphaFoldDB" id="A9BE74"/>
<proteinExistence type="predicted"/>
<dbReference type="Proteomes" id="UP000000788">
    <property type="component" value="Chromosome"/>
</dbReference>
<reference evidence="2 3" key="1">
    <citation type="journal article" date="2007" name="PLoS Genet.">
        <title>Patterns and implications of gene gain and loss in the evolution of Prochlorococcus.</title>
        <authorList>
            <person name="Kettler G.C."/>
            <person name="Martiny A.C."/>
            <person name="Huang K."/>
            <person name="Zucker J."/>
            <person name="Coleman M.L."/>
            <person name="Rodrigue S."/>
            <person name="Chen F."/>
            <person name="Lapidus A."/>
            <person name="Ferriera S."/>
            <person name="Johnson J."/>
            <person name="Steglich C."/>
            <person name="Church G.M."/>
            <person name="Richardson P."/>
            <person name="Chisholm S.W."/>
        </authorList>
    </citation>
    <scope>NUCLEOTIDE SEQUENCE [LARGE SCALE GENOMIC DNA]</scope>
    <source>
        <strain evidence="3">MIT 9211</strain>
    </source>
</reference>
<dbReference type="RefSeq" id="WP_012195007.1">
    <property type="nucleotide sequence ID" value="NC_009976.1"/>
</dbReference>
<evidence type="ECO:0000313" key="3">
    <source>
        <dbReference type="Proteomes" id="UP000000788"/>
    </source>
</evidence>
<evidence type="ECO:0000313" key="2">
    <source>
        <dbReference type="EMBL" id="ABX08384.1"/>
    </source>
</evidence>
<keyword evidence="3" id="KW-1185">Reference proteome</keyword>
<dbReference type="KEGG" id="pmj:P9211_04531"/>
<name>A9BE74_PROM4</name>
<feature type="region of interest" description="Disordered" evidence="1">
    <location>
        <begin position="72"/>
        <end position="100"/>
    </location>
</feature>
<dbReference type="OrthoDB" id="542361at2"/>
<dbReference type="EMBL" id="CP000878">
    <property type="protein sequence ID" value="ABX08384.1"/>
    <property type="molecule type" value="Genomic_DNA"/>
</dbReference>
<protein>
    <submittedName>
        <fullName evidence="2">Uncharacterized protein</fullName>
    </submittedName>
</protein>
<evidence type="ECO:0000256" key="1">
    <source>
        <dbReference type="SAM" id="MobiDB-lite"/>
    </source>
</evidence>
<dbReference type="eggNOG" id="ENOG50345NK">
    <property type="taxonomic scope" value="Bacteria"/>
</dbReference>